<sequence length="39" mass="4614">MISSLLIVFLNVHDFYSYSFKCHAVYQVLYVFIKSTTVH</sequence>
<dbReference type="Proteomes" id="UP000092444">
    <property type="component" value="Unassembled WGS sequence"/>
</dbReference>
<keyword evidence="2" id="KW-1185">Reference proteome</keyword>
<dbReference type="EMBL" id="CCAG010014901">
    <property type="status" value="NOT_ANNOTATED_CDS"/>
    <property type="molecule type" value="Genomic_DNA"/>
</dbReference>
<organism evidence="1 2">
    <name type="scientific">Glossina morsitans morsitans</name>
    <name type="common">Savannah tsetse fly</name>
    <dbReference type="NCBI Taxonomy" id="37546"/>
    <lineage>
        <taxon>Eukaryota</taxon>
        <taxon>Metazoa</taxon>
        <taxon>Ecdysozoa</taxon>
        <taxon>Arthropoda</taxon>
        <taxon>Hexapoda</taxon>
        <taxon>Insecta</taxon>
        <taxon>Pterygota</taxon>
        <taxon>Neoptera</taxon>
        <taxon>Endopterygota</taxon>
        <taxon>Diptera</taxon>
        <taxon>Brachycera</taxon>
        <taxon>Muscomorpha</taxon>
        <taxon>Hippoboscoidea</taxon>
        <taxon>Glossinidae</taxon>
        <taxon>Glossina</taxon>
    </lineage>
</organism>
<proteinExistence type="predicted"/>
<evidence type="ECO:0000313" key="1">
    <source>
        <dbReference type="EnsemblMetazoa" id="GMOY014179.P1336"/>
    </source>
</evidence>
<name>A0ABK9NFX1_GLOMM</name>
<evidence type="ECO:0000313" key="2">
    <source>
        <dbReference type="Proteomes" id="UP000092444"/>
    </source>
</evidence>
<protein>
    <submittedName>
        <fullName evidence="1">Uncharacterized protein</fullName>
    </submittedName>
</protein>
<reference evidence="1" key="1">
    <citation type="submission" date="2025-05" db="UniProtKB">
        <authorList>
            <consortium name="EnsemblMetazoa"/>
        </authorList>
    </citation>
    <scope>IDENTIFICATION</scope>
    <source>
        <strain evidence="1">Yale</strain>
    </source>
</reference>
<dbReference type="EnsemblMetazoa" id="GMOY014179.R1336">
    <property type="protein sequence ID" value="GMOY014179.P1336"/>
    <property type="gene ID" value="GMOY014179"/>
</dbReference>
<accession>A0ABK9NFX1</accession>